<feature type="domain" description="Photolyase/cryptochrome alpha/beta" evidence="13">
    <location>
        <begin position="1638"/>
        <end position="1736"/>
    </location>
</feature>
<evidence type="ECO:0000256" key="6">
    <source>
        <dbReference type="ARBA" id="ARBA00022491"/>
    </source>
</evidence>
<keyword evidence="10" id="KW-0539">Nucleus</keyword>
<feature type="binding site" evidence="11">
    <location>
        <position position="1845"/>
    </location>
    <ligand>
        <name>FAD</name>
        <dbReference type="ChEBI" id="CHEBI:57692"/>
    </ligand>
</feature>
<feature type="compositionally biased region" description="Basic and acidic residues" evidence="12">
    <location>
        <begin position="1446"/>
        <end position="1457"/>
    </location>
</feature>
<feature type="compositionally biased region" description="Basic and acidic residues" evidence="12">
    <location>
        <begin position="891"/>
        <end position="900"/>
    </location>
</feature>
<feature type="region of interest" description="Disordered" evidence="12">
    <location>
        <begin position="1192"/>
        <end position="1296"/>
    </location>
</feature>
<dbReference type="Gene3D" id="3.40.50.620">
    <property type="entry name" value="HUPs"/>
    <property type="match status" value="1"/>
</dbReference>
<feature type="region of interest" description="Disordered" evidence="12">
    <location>
        <begin position="618"/>
        <end position="645"/>
    </location>
</feature>
<evidence type="ECO:0000256" key="3">
    <source>
        <dbReference type="ARBA" id="ARBA00005862"/>
    </source>
</evidence>
<evidence type="ECO:0000256" key="9">
    <source>
        <dbReference type="ARBA" id="ARBA00023170"/>
    </source>
</evidence>
<keyword evidence="11" id="KW-0274">FAD</keyword>
<dbReference type="InterPro" id="IPR036134">
    <property type="entry name" value="Crypto/Photolyase_FAD-like_sf"/>
</dbReference>
<dbReference type="InterPro" id="IPR014729">
    <property type="entry name" value="Rossmann-like_a/b/a_fold"/>
</dbReference>
<evidence type="ECO:0000256" key="8">
    <source>
        <dbReference type="ARBA" id="ARBA00023108"/>
    </source>
</evidence>
<feature type="compositionally biased region" description="Basic and acidic residues" evidence="12">
    <location>
        <begin position="139"/>
        <end position="152"/>
    </location>
</feature>
<evidence type="ECO:0000313" key="15">
    <source>
        <dbReference type="Proteomes" id="UP001187531"/>
    </source>
</evidence>
<feature type="compositionally biased region" description="Polar residues" evidence="12">
    <location>
        <begin position="361"/>
        <end position="372"/>
    </location>
</feature>
<feature type="compositionally biased region" description="Basic and acidic residues" evidence="12">
    <location>
        <begin position="334"/>
        <end position="348"/>
    </location>
</feature>
<feature type="region of interest" description="Disordered" evidence="12">
    <location>
        <begin position="1331"/>
        <end position="1530"/>
    </location>
</feature>
<dbReference type="Pfam" id="PF15276">
    <property type="entry name" value="PP1_bind"/>
    <property type="match status" value="1"/>
</dbReference>
<dbReference type="InterPro" id="IPR036155">
    <property type="entry name" value="Crypto/Photolyase_N_sf"/>
</dbReference>
<evidence type="ECO:0000256" key="4">
    <source>
        <dbReference type="ARBA" id="ARBA00021159"/>
    </source>
</evidence>
<comment type="subcellular location">
    <subcellularLocation>
        <location evidence="2">Cytoplasm</location>
    </subcellularLocation>
    <subcellularLocation>
        <location evidence="1">Nucleus</location>
    </subcellularLocation>
</comment>
<gene>
    <name evidence="14" type="ORF">QYM36_010963</name>
</gene>
<dbReference type="GO" id="GO:0045892">
    <property type="term" value="P:negative regulation of DNA-templated transcription"/>
    <property type="evidence" value="ECO:0007669"/>
    <property type="project" value="TreeGrafter"/>
</dbReference>
<proteinExistence type="inferred from homology"/>
<keyword evidence="15" id="KW-1185">Reference proteome</keyword>
<dbReference type="GO" id="GO:0032922">
    <property type="term" value="P:circadian regulation of gene expression"/>
    <property type="evidence" value="ECO:0007669"/>
    <property type="project" value="TreeGrafter"/>
</dbReference>
<evidence type="ECO:0000256" key="5">
    <source>
        <dbReference type="ARBA" id="ARBA00022490"/>
    </source>
</evidence>
<feature type="non-terminal residue" evidence="14">
    <location>
        <position position="1899"/>
    </location>
</feature>
<organism evidence="14 15">
    <name type="scientific">Artemia franciscana</name>
    <name type="common">Brine shrimp</name>
    <name type="synonym">Artemia sanfranciscana</name>
    <dbReference type="NCBI Taxonomy" id="6661"/>
    <lineage>
        <taxon>Eukaryota</taxon>
        <taxon>Metazoa</taxon>
        <taxon>Ecdysozoa</taxon>
        <taxon>Arthropoda</taxon>
        <taxon>Crustacea</taxon>
        <taxon>Branchiopoda</taxon>
        <taxon>Anostraca</taxon>
        <taxon>Artemiidae</taxon>
        <taxon>Artemia</taxon>
    </lineage>
</organism>
<feature type="region of interest" description="Disordered" evidence="12">
    <location>
        <begin position="1153"/>
        <end position="1178"/>
    </location>
</feature>
<keyword evidence="11" id="KW-0285">Flavoprotein</keyword>
<evidence type="ECO:0000256" key="12">
    <source>
        <dbReference type="SAM" id="MobiDB-lite"/>
    </source>
</evidence>
<keyword evidence="9" id="KW-0675">Receptor</keyword>
<feature type="region of interest" description="Disordered" evidence="12">
    <location>
        <begin position="1560"/>
        <end position="1649"/>
    </location>
</feature>
<feature type="region of interest" description="Disordered" evidence="12">
    <location>
        <begin position="847"/>
        <end position="996"/>
    </location>
</feature>
<dbReference type="GO" id="GO:0005634">
    <property type="term" value="C:nucleus"/>
    <property type="evidence" value="ECO:0007669"/>
    <property type="project" value="UniProtKB-SubCell"/>
</dbReference>
<dbReference type="EMBL" id="JAVRJZ010000015">
    <property type="protein sequence ID" value="KAK2712110.1"/>
    <property type="molecule type" value="Genomic_DNA"/>
</dbReference>
<keyword evidence="8" id="KW-0090">Biological rhythms</keyword>
<evidence type="ECO:0000256" key="1">
    <source>
        <dbReference type="ARBA" id="ARBA00004123"/>
    </source>
</evidence>
<feature type="compositionally biased region" description="Basic and acidic residues" evidence="12">
    <location>
        <begin position="1286"/>
        <end position="1296"/>
    </location>
</feature>
<evidence type="ECO:0000256" key="7">
    <source>
        <dbReference type="ARBA" id="ARBA00022741"/>
    </source>
</evidence>
<keyword evidence="6" id="KW-0678">Repressor</keyword>
<comment type="similarity">
    <text evidence="3">Belongs to the DNA photolyase class-1 family.</text>
</comment>
<feature type="compositionally biased region" description="Polar residues" evidence="12">
    <location>
        <begin position="533"/>
        <end position="544"/>
    </location>
</feature>
<feature type="region of interest" description="Disordered" evidence="12">
    <location>
        <begin position="504"/>
        <end position="544"/>
    </location>
</feature>
<dbReference type="InterPro" id="IPR029334">
    <property type="entry name" value="PP1-bd"/>
</dbReference>
<dbReference type="Gene3D" id="1.25.40.80">
    <property type="match status" value="1"/>
</dbReference>
<feature type="region of interest" description="Disordered" evidence="12">
    <location>
        <begin position="319"/>
        <end position="379"/>
    </location>
</feature>
<dbReference type="GO" id="GO:0071949">
    <property type="term" value="F:FAD binding"/>
    <property type="evidence" value="ECO:0007669"/>
    <property type="project" value="TreeGrafter"/>
</dbReference>
<keyword evidence="5" id="KW-0963">Cytoplasm</keyword>
<comment type="caution">
    <text evidence="14">The sequence shown here is derived from an EMBL/GenBank/DDBJ whole genome shotgun (WGS) entry which is preliminary data.</text>
</comment>
<feature type="compositionally biased region" description="Basic residues" evidence="12">
    <location>
        <begin position="319"/>
        <end position="328"/>
    </location>
</feature>
<protein>
    <recommendedName>
        <fullName evidence="4">Cryptochrome-1</fullName>
    </recommendedName>
</protein>
<dbReference type="SUPFAM" id="SSF52425">
    <property type="entry name" value="Cryptochrome/photolyase, N-terminal domain"/>
    <property type="match status" value="1"/>
</dbReference>
<name>A0AA88L8I5_ARTSF</name>
<feature type="region of interest" description="Disordered" evidence="12">
    <location>
        <begin position="52"/>
        <end position="89"/>
    </location>
</feature>
<sequence>ILCRSCNPENPAVVNGEFISVQGKILSSGDIIRIGTRNFRFEYNINWTQGLGKTRRSRSLGRSQGSLDTEQQNNFSQQPSVATSQADLNKSEAVTSSIIKQPKISTATEENTANDLIVKPKSVEQSPFVSMEKTPVETSNEKLRRNRSKETLATRQSSPLKMEKITSEKVESTNLDSVFAESIDMLEKNLAKVVNRRKSTIAARELKEATQKSMSRYRLSLPVITVAKNWPDDNNKQCSKANRKMSIKRNRVSLSMKNSGGSLEERVGTKEVDLCTSTVVEEVMKQDEMEEPRSVEKEIETTKINESFTSTMDLFGNRKRSLSSKKVSRYSEVSGKEIKKSSDVESGRRLSRRSLKESSGNSEPTTEISPLNSERRPPSVVDTNAIANNSINLLDIDQNKPLDNQDHTNAWRSSQRIAKKTSSSLSPQDHVLNSSIEPLNFDQSDNQLMDSQYPIYDKRLSRGSISNRLCFRDSVAEEDDFVTDGSESLYLPVSSQDPVAAILRSSSEAEASPSKRRASSNRSSGRRLISELSPKNSEAENASAKESTFLAEDISVLESQDLQNNFELQSLKNQTFSTEDVSMISFLDSCSSSNLTVKDKASTRRLTLGNKEVVVAPADSTTPRPSRASLIAGTKPDKISGTKPNKISFGQASVMRHLRSPPASLAPGITPGLSRVQTRRSVSFGPQLSPEYVDSRLPPSTPVKRGTKPTHLSMTQPRLSKRRVDDIPSSLFKMKDNKPLPIFKKKVLQNVTKGSINEKSKSSVGGKKLFSEVLKAAKTPKVKRLQHMTPVKFYNKTDKPKKKAVLHDERKVVNLGNVTPRYKPATTGHANSPITYVIGKKRASSGENLRLESSKKQKRGSSSRLESEDKQSLARKGTPKADSQNVQGIKELTHLPKDPDYSQAPGVRSTTRKCTPKADYRNIKGLKRLLHPPKSPDYSKVEGARSVLRQRTPKADYRNVKGLKELMNPPKSPDYSKVEGVRSVLRQRTPKADYRNVKGLKELMNPPKSPDYSKVEGVRSVLRQRSPKADYRNVKGLKELMNPPKSPNYSKVEGVRSVLRQRTPKADYRNVKGLKELVHPPQSPDYSKAEGIRSVLRQHTPKANYKNVKGLKELMHPPKESNLEDISAVKRFIRGSTPRGNYQDLEGIKELMQSPMLKQPKPRNLPDVGSSNDEENELDSYIRHITSARVQLEPLKVTEETTTSKKDIEIPGVSSKRIMRNEPEDSEKDDIASGTGVTAAPKLEAKKPRGRPAKVRENHDLSTKDQVSYGERSRKETRSNKNVQLETKEKEVSTRKSLDLDVVPIQSKKTAGAKIDNLGKRKVVEEIEAADTAKEEVTVQSKRMMRNKHDDLEEKEIASSAKTKATSKRQAKTTRITSAKAAEGHLASSKEEVSPAKPSLRKTRSKKALESEKKEKKVLTNIEEEMEATNKGKKVRNVPSNKMTRAKTDESKKEEVPRGTLTPTTPKLGAKRSHGQLAKPSQDHAVSTKNPVVPGKPSLMKTRSNKGMQSKPKEKKVSTRRPLNLDVVSTQGEKTVRIQVDNSLAKSTVSEEITVTNRKKEIPIAQNKRVMRNKPDNLKKTNTKNEVETMATSKVQAETASGRKGKELDPDDVSPKGEVSPAKPSSKKTRNKKGLRSEPKKKESPKQSPIISYHQAGFLLESLEDLDKQLNAHGSRLYVAEGCPLELLKFLKKDSGLKHLFFEQDCEPIWWKRDGLVKNLCCDLNIPWSEDVGHTLWDPDQIIEAMGGSPPLTYNMLLQTIECMGEPPKPAPNPDWSNVKFWHIPSPIGTSSFRIFENVPSCSDLQLPYDQCFLPTRRIIGGEKRALRLLKTRIKHEMDAFSSGYFQPNQSRPNLLGPAMSLSAALALGVISVRKFYWSLREAFEKVYKGNLPFWHHVT</sequence>
<evidence type="ECO:0000256" key="2">
    <source>
        <dbReference type="ARBA" id="ARBA00004496"/>
    </source>
</evidence>
<dbReference type="Pfam" id="PF00875">
    <property type="entry name" value="DNA_photolyase"/>
    <property type="match status" value="1"/>
</dbReference>
<evidence type="ECO:0000313" key="14">
    <source>
        <dbReference type="EMBL" id="KAK2712110.1"/>
    </source>
</evidence>
<dbReference type="PROSITE" id="PS51645">
    <property type="entry name" value="PHR_CRY_ALPHA_BETA"/>
    <property type="match status" value="1"/>
</dbReference>
<feature type="compositionally biased region" description="Basic and acidic residues" evidence="12">
    <location>
        <begin position="1347"/>
        <end position="1357"/>
    </location>
</feature>
<feature type="compositionally biased region" description="Basic residues" evidence="12">
    <location>
        <begin position="1625"/>
        <end position="1634"/>
    </location>
</feature>
<feature type="compositionally biased region" description="Basic and acidic residues" evidence="12">
    <location>
        <begin position="1573"/>
        <end position="1587"/>
    </location>
</feature>
<feature type="compositionally biased region" description="Basic and acidic residues" evidence="12">
    <location>
        <begin position="1196"/>
        <end position="1209"/>
    </location>
</feature>
<feature type="region of interest" description="Disordered" evidence="12">
    <location>
        <begin position="128"/>
        <end position="158"/>
    </location>
</feature>
<evidence type="ECO:0000256" key="10">
    <source>
        <dbReference type="ARBA" id="ARBA00023242"/>
    </source>
</evidence>
<evidence type="ECO:0000256" key="11">
    <source>
        <dbReference type="PIRSR" id="PIRSR602081-1"/>
    </source>
</evidence>
<keyword evidence="7" id="KW-0547">Nucleotide-binding</keyword>
<feature type="region of interest" description="Disordered" evidence="12">
    <location>
        <begin position="685"/>
        <end position="720"/>
    </location>
</feature>
<dbReference type="SUPFAM" id="SSF48173">
    <property type="entry name" value="Cryptochrome/photolyase FAD-binding domain"/>
    <property type="match status" value="1"/>
</dbReference>
<comment type="cofactor">
    <cofactor evidence="11">
        <name>FAD</name>
        <dbReference type="ChEBI" id="CHEBI:57692"/>
    </cofactor>
    <text evidence="11">Binds 1 FAD per subunit.</text>
</comment>
<feature type="compositionally biased region" description="Basic and acidic residues" evidence="12">
    <location>
        <begin position="1635"/>
        <end position="1645"/>
    </location>
</feature>
<dbReference type="GO" id="GO:0043153">
    <property type="term" value="P:entrainment of circadian clock by photoperiod"/>
    <property type="evidence" value="ECO:0007669"/>
    <property type="project" value="TreeGrafter"/>
</dbReference>
<feature type="compositionally biased region" description="Polar residues" evidence="12">
    <location>
        <begin position="68"/>
        <end position="89"/>
    </location>
</feature>
<reference evidence="14" key="1">
    <citation type="submission" date="2023-07" db="EMBL/GenBank/DDBJ databases">
        <title>Chromosome-level genome assembly of Artemia franciscana.</title>
        <authorList>
            <person name="Jo E."/>
        </authorList>
    </citation>
    <scope>NUCLEOTIDE SEQUENCE</scope>
    <source>
        <tissue evidence="14">Whole body</tissue>
    </source>
</reference>
<evidence type="ECO:0000259" key="13">
    <source>
        <dbReference type="PROSITE" id="PS51645"/>
    </source>
</evidence>
<feature type="compositionally biased region" description="Polar residues" evidence="12">
    <location>
        <begin position="1590"/>
        <end position="1599"/>
    </location>
</feature>
<dbReference type="PANTHER" id="PTHR11455:SF17">
    <property type="entry name" value="CRYPTOCHROME-1"/>
    <property type="match status" value="1"/>
</dbReference>
<feature type="compositionally biased region" description="Basic and acidic residues" evidence="12">
    <location>
        <begin position="1407"/>
        <end position="1418"/>
    </location>
</feature>
<feature type="region of interest" description="Disordered" evidence="12">
    <location>
        <begin position="1038"/>
        <end position="1067"/>
    </location>
</feature>
<dbReference type="PANTHER" id="PTHR11455">
    <property type="entry name" value="CRYPTOCHROME"/>
    <property type="match status" value="1"/>
</dbReference>
<dbReference type="Proteomes" id="UP001187531">
    <property type="component" value="Unassembled WGS sequence"/>
</dbReference>
<dbReference type="GO" id="GO:0003677">
    <property type="term" value="F:DNA binding"/>
    <property type="evidence" value="ECO:0007669"/>
    <property type="project" value="TreeGrafter"/>
</dbReference>
<feature type="compositionally biased region" description="Basic and acidic residues" evidence="12">
    <location>
        <begin position="953"/>
        <end position="964"/>
    </location>
</feature>
<feature type="non-terminal residue" evidence="14">
    <location>
        <position position="1"/>
    </location>
</feature>
<dbReference type="InterPro" id="IPR006050">
    <property type="entry name" value="DNA_photolyase_N"/>
</dbReference>
<dbReference type="InterPro" id="IPR002081">
    <property type="entry name" value="Cryptochrome/DNA_photolyase_1"/>
</dbReference>
<feature type="compositionally biased region" description="Basic and acidic residues" evidence="12">
    <location>
        <begin position="1254"/>
        <end position="1263"/>
    </location>
</feature>
<dbReference type="GO" id="GO:0005737">
    <property type="term" value="C:cytoplasm"/>
    <property type="evidence" value="ECO:0007669"/>
    <property type="project" value="UniProtKB-SubCell"/>
</dbReference>
<accession>A0AA88L8I5</accession>